<dbReference type="InterPro" id="IPR007502">
    <property type="entry name" value="Helicase-assoc_dom"/>
</dbReference>
<keyword evidence="2" id="KW-0547">Nucleotide-binding</keyword>
<feature type="domain" description="Helicase C-terminal" evidence="3">
    <location>
        <begin position="1"/>
        <end position="189"/>
    </location>
</feature>
<reference evidence="4" key="1">
    <citation type="submission" date="2021-01" db="EMBL/GenBank/DDBJ databases">
        <authorList>
            <person name="Corre E."/>
            <person name="Pelletier E."/>
            <person name="Niang G."/>
            <person name="Scheremetjew M."/>
            <person name="Finn R."/>
            <person name="Kale V."/>
            <person name="Holt S."/>
            <person name="Cochrane G."/>
            <person name="Meng A."/>
            <person name="Brown T."/>
            <person name="Cohen L."/>
        </authorList>
    </citation>
    <scope>NUCLEOTIDE SEQUENCE</scope>
    <source>
        <strain evidence="4">SM1012Den-03</strain>
    </source>
</reference>
<name>A0A7S2KJ12_9STRA</name>
<evidence type="ECO:0000313" key="4">
    <source>
        <dbReference type="EMBL" id="CAD9578368.1"/>
    </source>
</evidence>
<dbReference type="Pfam" id="PF21010">
    <property type="entry name" value="HA2_C"/>
    <property type="match status" value="1"/>
</dbReference>
<sequence>MIVKIVEKQQNEGQLHDDSSDTEYRKTGAILVFLPGLGEIESLARCLYDKGTIAGNRAVCNILKLHSTIPKSDQGRVFEPAVKGTVKIILSTNIAETSLTIEDVSYVIDTCRVKESRYQSSSRIKELVTVWTSHAAMKQRTGRAGRTSNGTCYRLCSEEFARDILLPQTSPEMVRTPLDELILQVCLLYEQRRDEVSARLKSSGGENKSAFPPGANPLKFLSMTPTPPQEKSLVQSCRHLLEVDALKVVNRGETEVESDLLYRLTPIGYHCSRLPMDAKLAKTLIVGCILGVLDNALIIAASLSCTKSCFVSGRQLDPIDVEARDSLIENGFGGRDWPGGTVKSDMIAVIAVYRAWTQQKDKKEKFCRNHALNYLALREIDTLRRQFLDLVIDAGLASRDDLDDCNMAKQDALITSCCLVAGLYPNICTLVRPRKGGPKGGRLLTKDGDISRPSSSSFQRKRVNAAAENGKDAYAIYHAKHRTIGAVGVGGQRQRPPETFLSEVNFVSKFSLLLFGGQLELVKNAIIIDGWLKFKVSDDSESRKGSAIDNAVLILSLRDALDKVIIEHVVETFASSEEKSTMMKRHKGIIEVVRQILSEEGS</sequence>
<protein>
    <recommendedName>
        <fullName evidence="3">Helicase C-terminal domain-containing protein</fullName>
    </recommendedName>
</protein>
<dbReference type="InterPro" id="IPR001650">
    <property type="entry name" value="Helicase_C-like"/>
</dbReference>
<dbReference type="SMART" id="SM00847">
    <property type="entry name" value="HA2"/>
    <property type="match status" value="1"/>
</dbReference>
<keyword evidence="2" id="KW-0347">Helicase</keyword>
<evidence type="ECO:0000256" key="1">
    <source>
        <dbReference type="ARBA" id="ARBA00022801"/>
    </source>
</evidence>
<dbReference type="GO" id="GO:0003723">
    <property type="term" value="F:RNA binding"/>
    <property type="evidence" value="ECO:0007669"/>
    <property type="project" value="TreeGrafter"/>
</dbReference>
<dbReference type="FunFam" id="1.20.120.1080:FF:000097">
    <property type="entry name" value="Uncharacterized protein"/>
    <property type="match status" value="1"/>
</dbReference>
<dbReference type="Pfam" id="PF00271">
    <property type="entry name" value="Helicase_C"/>
    <property type="match status" value="1"/>
</dbReference>
<dbReference type="PANTHER" id="PTHR18934">
    <property type="entry name" value="ATP-DEPENDENT RNA HELICASE"/>
    <property type="match status" value="1"/>
</dbReference>
<dbReference type="CDD" id="cd18791">
    <property type="entry name" value="SF2_C_RHA"/>
    <property type="match status" value="1"/>
</dbReference>
<dbReference type="Gene3D" id="3.40.50.300">
    <property type="entry name" value="P-loop containing nucleotide triphosphate hydrolases"/>
    <property type="match status" value="1"/>
</dbReference>
<accession>A0A7S2KJ12</accession>
<dbReference type="EMBL" id="HBGZ01004104">
    <property type="protein sequence ID" value="CAD9578368.1"/>
    <property type="molecule type" value="Transcribed_RNA"/>
</dbReference>
<keyword evidence="2" id="KW-0067">ATP-binding</keyword>
<dbReference type="SMART" id="SM00490">
    <property type="entry name" value="HELICc"/>
    <property type="match status" value="1"/>
</dbReference>
<evidence type="ECO:0000259" key="3">
    <source>
        <dbReference type="PROSITE" id="PS51194"/>
    </source>
</evidence>
<dbReference type="PANTHER" id="PTHR18934:SF119">
    <property type="entry name" value="ATP-DEPENDENT RNA HELICASE A"/>
    <property type="match status" value="1"/>
</dbReference>
<organism evidence="4">
    <name type="scientific">Skeletonema marinoi</name>
    <dbReference type="NCBI Taxonomy" id="267567"/>
    <lineage>
        <taxon>Eukaryota</taxon>
        <taxon>Sar</taxon>
        <taxon>Stramenopiles</taxon>
        <taxon>Ochrophyta</taxon>
        <taxon>Bacillariophyta</taxon>
        <taxon>Coscinodiscophyceae</taxon>
        <taxon>Thalassiosirophycidae</taxon>
        <taxon>Thalassiosirales</taxon>
        <taxon>Skeletonemataceae</taxon>
        <taxon>Skeletonema</taxon>
        <taxon>Skeletonema marinoi-dohrnii complex</taxon>
    </lineage>
</organism>
<dbReference type="SUPFAM" id="SSF52540">
    <property type="entry name" value="P-loop containing nucleoside triphosphate hydrolases"/>
    <property type="match status" value="1"/>
</dbReference>
<dbReference type="GO" id="GO:0016787">
    <property type="term" value="F:hydrolase activity"/>
    <property type="evidence" value="ECO:0007669"/>
    <property type="project" value="UniProtKB-KW"/>
</dbReference>
<dbReference type="Gene3D" id="1.20.120.1080">
    <property type="match status" value="1"/>
</dbReference>
<dbReference type="PROSITE" id="PS51194">
    <property type="entry name" value="HELICASE_CTER"/>
    <property type="match status" value="1"/>
</dbReference>
<dbReference type="AlphaFoldDB" id="A0A7S2KJ12"/>
<evidence type="ECO:0000256" key="2">
    <source>
        <dbReference type="ARBA" id="ARBA00022806"/>
    </source>
</evidence>
<proteinExistence type="predicted"/>
<gene>
    <name evidence="4" type="ORF">SMAR0320_LOCUS2797</name>
</gene>
<keyword evidence="1" id="KW-0378">Hydrolase</keyword>
<dbReference type="GO" id="GO:0004386">
    <property type="term" value="F:helicase activity"/>
    <property type="evidence" value="ECO:0007669"/>
    <property type="project" value="UniProtKB-KW"/>
</dbReference>
<dbReference type="InterPro" id="IPR027417">
    <property type="entry name" value="P-loop_NTPase"/>
</dbReference>